<evidence type="ECO:0000313" key="2">
    <source>
        <dbReference type="Proteomes" id="UP001241656"/>
    </source>
</evidence>
<proteinExistence type="predicted"/>
<dbReference type="EMBL" id="CP124855">
    <property type="protein sequence ID" value="WHF52394.1"/>
    <property type="molecule type" value="Genomic_DNA"/>
</dbReference>
<organism evidence="1 2">
    <name type="scientific">Chryseobacterium gotjawalense</name>
    <dbReference type="NCBI Taxonomy" id="3042315"/>
    <lineage>
        <taxon>Bacteria</taxon>
        <taxon>Pseudomonadati</taxon>
        <taxon>Bacteroidota</taxon>
        <taxon>Flavobacteriia</taxon>
        <taxon>Flavobacteriales</taxon>
        <taxon>Weeksellaceae</taxon>
        <taxon>Chryseobacterium group</taxon>
        <taxon>Chryseobacterium</taxon>
    </lineage>
</organism>
<gene>
    <name evidence="1" type="ORF">QGN23_03720</name>
</gene>
<reference evidence="1 2" key="1">
    <citation type="submission" date="2023-05" db="EMBL/GenBank/DDBJ databases">
        <title>Genomic insight into Chryseobacterium sp. wdc7 isolated forest soil (Gotjawal).</title>
        <authorList>
            <person name="Park S.-J."/>
        </authorList>
    </citation>
    <scope>NUCLEOTIDE SEQUENCE [LARGE SCALE GENOMIC DNA]</scope>
    <source>
        <strain evidence="2">wdc7</strain>
    </source>
</reference>
<sequence length="213" mass="25120">MKHKFYFFISLLIFSNIFAQKQNINYGSINFEISSQYKILDKNILDDVLKTVRNENKMLDETYKQIELDYNERIIFSFKNLLCNCLNNLVLSQTKNGFSFSNNDYSLDTELQLEIKRIYDESIEGNKEKINNSNVAKILKINPATFNKTKNINYFHISTEMLMLNKNNTIVADIITIPVENFFYQLEFSTDKKNYDTIQPLIKEIIQSLKINK</sequence>
<keyword evidence="2" id="KW-1185">Reference proteome</keyword>
<accession>A0ABY8RFU6</accession>
<protein>
    <submittedName>
        <fullName evidence="1">Uncharacterized protein</fullName>
    </submittedName>
</protein>
<dbReference type="RefSeq" id="WP_282905689.1">
    <property type="nucleotide sequence ID" value="NZ_CP124855.1"/>
</dbReference>
<dbReference type="Proteomes" id="UP001241656">
    <property type="component" value="Chromosome"/>
</dbReference>
<evidence type="ECO:0000313" key="1">
    <source>
        <dbReference type="EMBL" id="WHF52394.1"/>
    </source>
</evidence>
<name>A0ABY8RFU6_9FLAO</name>